<keyword evidence="8" id="KW-1185">Reference proteome</keyword>
<reference evidence="7 8" key="1">
    <citation type="submission" date="2019-03" db="EMBL/GenBank/DDBJ databases">
        <title>Roseomonas sp. a novel Roseomonas species isolated from Sea whip Gorgonian.</title>
        <authorList>
            <person name="Li F."/>
            <person name="Pan X."/>
            <person name="Huang S."/>
            <person name="Li Z."/>
            <person name="Meng B."/>
        </authorList>
    </citation>
    <scope>NUCLEOTIDE SEQUENCE [LARGE SCALE GENOMIC DNA]</scope>
    <source>
        <strain evidence="7 8">M0104</strain>
    </source>
</reference>
<dbReference type="InterPro" id="IPR002797">
    <property type="entry name" value="Polysacc_synth"/>
</dbReference>
<evidence type="ECO:0000256" key="4">
    <source>
        <dbReference type="ARBA" id="ARBA00022989"/>
    </source>
</evidence>
<dbReference type="OrthoDB" id="5906224at2"/>
<evidence type="ECO:0000313" key="8">
    <source>
        <dbReference type="Proteomes" id="UP000460715"/>
    </source>
</evidence>
<feature type="transmembrane region" description="Helical" evidence="6">
    <location>
        <begin position="108"/>
        <end position="126"/>
    </location>
</feature>
<dbReference type="RefSeq" id="WP_160936210.1">
    <property type="nucleotide sequence ID" value="NZ_SNVJ01000004.1"/>
</dbReference>
<feature type="transmembrane region" description="Helical" evidence="6">
    <location>
        <begin position="238"/>
        <end position="261"/>
    </location>
</feature>
<feature type="transmembrane region" description="Helical" evidence="6">
    <location>
        <begin position="204"/>
        <end position="226"/>
    </location>
</feature>
<dbReference type="Proteomes" id="UP000460715">
    <property type="component" value="Unassembled WGS sequence"/>
</dbReference>
<evidence type="ECO:0000256" key="5">
    <source>
        <dbReference type="ARBA" id="ARBA00023136"/>
    </source>
</evidence>
<proteinExistence type="predicted"/>
<feature type="transmembrane region" description="Helical" evidence="6">
    <location>
        <begin position="440"/>
        <end position="459"/>
    </location>
</feature>
<keyword evidence="5 6" id="KW-0472">Membrane</keyword>
<keyword evidence="4 6" id="KW-1133">Transmembrane helix</keyword>
<comment type="caution">
    <text evidence="7">The sequence shown here is derived from an EMBL/GenBank/DDBJ whole genome shotgun (WGS) entry which is preliminary data.</text>
</comment>
<evidence type="ECO:0000256" key="2">
    <source>
        <dbReference type="ARBA" id="ARBA00022475"/>
    </source>
</evidence>
<dbReference type="EMBL" id="SNVJ01000004">
    <property type="protein sequence ID" value="MXP63101.1"/>
    <property type="molecule type" value="Genomic_DNA"/>
</dbReference>
<dbReference type="InterPro" id="IPR050833">
    <property type="entry name" value="Poly_Biosynth_Transport"/>
</dbReference>
<feature type="transmembrane region" description="Helical" evidence="6">
    <location>
        <begin position="351"/>
        <end position="371"/>
    </location>
</feature>
<dbReference type="AlphaFoldDB" id="A0A845B7F2"/>
<evidence type="ECO:0000313" key="7">
    <source>
        <dbReference type="EMBL" id="MXP63101.1"/>
    </source>
</evidence>
<keyword evidence="3 6" id="KW-0812">Transmembrane</keyword>
<sequence length="477" mass="51530">MLVREGAIYVISRTVPGVLAFATSMLLTWLLPAHEYGLYGFGIAIVVVGNNALFEWFGHGMMRWYESHQDDPVFMPTVLTLFAVSCLLSLLLPILAVTFGLLEGSQTLPWVLLFGTWAYGWFEFTSRIQTCRFQPMHYLFMSIARNGLILVGGILAARLLGSGEAVLLVAFAAMLFSGSLYMRGWARPMRLAFDPVLARQLMEYGAPMFLAMVFSSLMTSIQPVLIGTLASKAAVGGFTISFTLVQMTVLTITQGISMATWPRSVRAIESGDAAASDHQLRSNFTLLLGAVLPASAGLALLAPELGRLFVNPEYQDAIVRTSPWLSACAVLVALRSSYLDAAFQLGRRTALLAQVTGVGAALNLVLAVVLIPRWGDLGAAMAMTIAFAASTIHAILLVRRHCPLPFPRRETACITFATIVMAVAVVSLAGHGAFHLPLQIMGGVVTYAAVLGAFFWYAMSQGLVRRDALARAFGRAP</sequence>
<dbReference type="PANTHER" id="PTHR30250">
    <property type="entry name" value="PST FAMILY PREDICTED COLANIC ACID TRANSPORTER"/>
    <property type="match status" value="1"/>
</dbReference>
<feature type="transmembrane region" description="Helical" evidence="6">
    <location>
        <begin position="411"/>
        <end position="434"/>
    </location>
</feature>
<organism evidence="7 8">
    <name type="scientific">Teichococcus coralli</name>
    <dbReference type="NCBI Taxonomy" id="2545983"/>
    <lineage>
        <taxon>Bacteria</taxon>
        <taxon>Pseudomonadati</taxon>
        <taxon>Pseudomonadota</taxon>
        <taxon>Alphaproteobacteria</taxon>
        <taxon>Acetobacterales</taxon>
        <taxon>Roseomonadaceae</taxon>
        <taxon>Roseomonas</taxon>
    </lineage>
</organism>
<comment type="subcellular location">
    <subcellularLocation>
        <location evidence="1">Cell membrane</location>
        <topology evidence="1">Multi-pass membrane protein</topology>
    </subcellularLocation>
</comment>
<evidence type="ECO:0000256" key="3">
    <source>
        <dbReference type="ARBA" id="ARBA00022692"/>
    </source>
</evidence>
<feature type="transmembrane region" description="Helical" evidence="6">
    <location>
        <begin position="138"/>
        <end position="159"/>
    </location>
</feature>
<keyword evidence="2" id="KW-1003">Cell membrane</keyword>
<feature type="transmembrane region" description="Helical" evidence="6">
    <location>
        <begin position="7"/>
        <end position="30"/>
    </location>
</feature>
<dbReference type="PANTHER" id="PTHR30250:SF11">
    <property type="entry name" value="O-ANTIGEN TRANSPORTER-RELATED"/>
    <property type="match status" value="1"/>
</dbReference>
<evidence type="ECO:0000256" key="6">
    <source>
        <dbReference type="SAM" id="Phobius"/>
    </source>
</evidence>
<feature type="transmembrane region" description="Helical" evidence="6">
    <location>
        <begin position="36"/>
        <end position="57"/>
    </location>
</feature>
<gene>
    <name evidence="7" type="ORF">E0493_07005</name>
</gene>
<dbReference type="GO" id="GO:0005886">
    <property type="term" value="C:plasma membrane"/>
    <property type="evidence" value="ECO:0007669"/>
    <property type="project" value="UniProtKB-SubCell"/>
</dbReference>
<protein>
    <submittedName>
        <fullName evidence="7">Lipopolysaccharide biosynthesis protein</fullName>
    </submittedName>
</protein>
<feature type="transmembrane region" description="Helical" evidence="6">
    <location>
        <begin position="282"/>
        <end position="302"/>
    </location>
</feature>
<dbReference type="Pfam" id="PF01943">
    <property type="entry name" value="Polysacc_synt"/>
    <property type="match status" value="1"/>
</dbReference>
<feature type="transmembrane region" description="Helical" evidence="6">
    <location>
        <begin position="322"/>
        <end position="339"/>
    </location>
</feature>
<feature type="transmembrane region" description="Helical" evidence="6">
    <location>
        <begin position="78"/>
        <end position="102"/>
    </location>
</feature>
<evidence type="ECO:0000256" key="1">
    <source>
        <dbReference type="ARBA" id="ARBA00004651"/>
    </source>
</evidence>
<name>A0A845B7F2_9PROT</name>
<feature type="transmembrane region" description="Helical" evidence="6">
    <location>
        <begin position="165"/>
        <end position="183"/>
    </location>
</feature>
<feature type="transmembrane region" description="Helical" evidence="6">
    <location>
        <begin position="377"/>
        <end position="399"/>
    </location>
</feature>
<accession>A0A845B7F2</accession>